<organism evidence="1 2">
    <name type="scientific">Entomortierella parvispora</name>
    <dbReference type="NCBI Taxonomy" id="205924"/>
    <lineage>
        <taxon>Eukaryota</taxon>
        <taxon>Fungi</taxon>
        <taxon>Fungi incertae sedis</taxon>
        <taxon>Mucoromycota</taxon>
        <taxon>Mortierellomycotina</taxon>
        <taxon>Mortierellomycetes</taxon>
        <taxon>Mortierellales</taxon>
        <taxon>Mortierellaceae</taxon>
        <taxon>Entomortierella</taxon>
    </lineage>
</organism>
<dbReference type="OrthoDB" id="2430661at2759"/>
<accession>A0A9P3HCC8</accession>
<dbReference type="EMBL" id="BQFW01000008">
    <property type="protein sequence ID" value="GJJ73888.1"/>
    <property type="molecule type" value="Genomic_DNA"/>
</dbReference>
<sequence length="195" mass="22038">MGDVSAGFHVGPFAYDPHAELRKVFEERDNQQDGLGSILKYCQDKCGFRPGNTDTKQFRDVLDAEFSNVVTKTFNPTTFVKYITDGGSTSSHSLVEHLPDNSKLIRFLDSRPSSGNYNRAIAQFITEVEGDFLSMYVIELAMSQTDRGNSESICIEYRSVDRDEMARSAEDLVVKLREKERLEEWARGISSPGYQ</sequence>
<evidence type="ECO:0000313" key="2">
    <source>
        <dbReference type="Proteomes" id="UP000827284"/>
    </source>
</evidence>
<dbReference type="Proteomes" id="UP000827284">
    <property type="component" value="Unassembled WGS sequence"/>
</dbReference>
<reference evidence="1" key="2">
    <citation type="journal article" date="2022" name="Microbiol. Resour. Announc.">
        <title>Whole-Genome Sequence of Entomortierella parvispora E1425, a Mucoromycotan Fungus Associated with Burkholderiaceae-Related Endosymbiotic Bacteria.</title>
        <authorList>
            <person name="Herlambang A."/>
            <person name="Guo Y."/>
            <person name="Takashima Y."/>
            <person name="Narisawa K."/>
            <person name="Ohta H."/>
            <person name="Nishizawa T."/>
        </authorList>
    </citation>
    <scope>NUCLEOTIDE SEQUENCE</scope>
    <source>
        <strain evidence="1">E1425</strain>
    </source>
</reference>
<evidence type="ECO:0000313" key="1">
    <source>
        <dbReference type="EMBL" id="GJJ73888.1"/>
    </source>
</evidence>
<comment type="caution">
    <text evidence="1">The sequence shown here is derived from an EMBL/GenBank/DDBJ whole genome shotgun (WGS) entry which is preliminary data.</text>
</comment>
<protein>
    <submittedName>
        <fullName evidence="1">Uncharacterized protein</fullName>
    </submittedName>
</protein>
<name>A0A9P3HCC8_9FUNG</name>
<keyword evidence="2" id="KW-1185">Reference proteome</keyword>
<reference evidence="1" key="1">
    <citation type="submission" date="2021-11" db="EMBL/GenBank/DDBJ databases">
        <authorList>
            <person name="Herlambang A."/>
            <person name="Guo Y."/>
            <person name="Takashima Y."/>
            <person name="Nishizawa T."/>
        </authorList>
    </citation>
    <scope>NUCLEOTIDE SEQUENCE</scope>
    <source>
        <strain evidence="1">E1425</strain>
    </source>
</reference>
<proteinExistence type="predicted"/>
<dbReference type="AlphaFoldDB" id="A0A9P3HCC8"/>
<gene>
    <name evidence="1" type="ORF">EMPS_06246</name>
</gene>